<dbReference type="Gene3D" id="3.90.550.10">
    <property type="entry name" value="Spore Coat Polysaccharide Biosynthesis Protein SpsA, Chain A"/>
    <property type="match status" value="1"/>
</dbReference>
<dbReference type="InterPro" id="IPR029044">
    <property type="entry name" value="Nucleotide-diphossugar_trans"/>
</dbReference>
<feature type="domain" description="Nucleotidyl transferase" evidence="3">
    <location>
        <begin position="2"/>
        <end position="220"/>
    </location>
</feature>
<keyword evidence="1" id="KW-0808">Transferase</keyword>
<dbReference type="PANTHER" id="PTHR43584">
    <property type="entry name" value="NUCLEOTIDYL TRANSFERASE"/>
    <property type="match status" value="1"/>
</dbReference>
<organism evidence="4 5">
    <name type="scientific">Candidatus Ryanbacteria bacterium RIFCSPHIGHO2_01_45_13</name>
    <dbReference type="NCBI Taxonomy" id="1802112"/>
    <lineage>
        <taxon>Bacteria</taxon>
        <taxon>Candidatus Ryaniibacteriota</taxon>
    </lineage>
</organism>
<dbReference type="Proteomes" id="UP000176700">
    <property type="component" value="Unassembled WGS sequence"/>
</dbReference>
<accession>A0A1G2FWF2</accession>
<dbReference type="CDD" id="cd04181">
    <property type="entry name" value="NTP_transferase"/>
    <property type="match status" value="1"/>
</dbReference>
<dbReference type="AlphaFoldDB" id="A0A1G2FWF2"/>
<dbReference type="InterPro" id="IPR005835">
    <property type="entry name" value="NTP_transferase_dom"/>
</dbReference>
<evidence type="ECO:0000256" key="1">
    <source>
        <dbReference type="ARBA" id="ARBA00022679"/>
    </source>
</evidence>
<evidence type="ECO:0000259" key="3">
    <source>
        <dbReference type="Pfam" id="PF00483"/>
    </source>
</evidence>
<dbReference type="Pfam" id="PF00483">
    <property type="entry name" value="NTP_transferase"/>
    <property type="match status" value="1"/>
</dbReference>
<keyword evidence="2" id="KW-0548">Nucleotidyltransferase</keyword>
<evidence type="ECO:0000256" key="2">
    <source>
        <dbReference type="ARBA" id="ARBA00022695"/>
    </source>
</evidence>
<evidence type="ECO:0000313" key="5">
    <source>
        <dbReference type="Proteomes" id="UP000176700"/>
    </source>
</evidence>
<dbReference type="InterPro" id="IPR050065">
    <property type="entry name" value="GlmU-like"/>
</dbReference>
<reference evidence="4 5" key="1">
    <citation type="journal article" date="2016" name="Nat. Commun.">
        <title>Thousands of microbial genomes shed light on interconnected biogeochemical processes in an aquifer system.</title>
        <authorList>
            <person name="Anantharaman K."/>
            <person name="Brown C.T."/>
            <person name="Hug L.A."/>
            <person name="Sharon I."/>
            <person name="Castelle C.J."/>
            <person name="Probst A.J."/>
            <person name="Thomas B.C."/>
            <person name="Singh A."/>
            <person name="Wilkins M.J."/>
            <person name="Karaoz U."/>
            <person name="Brodie E.L."/>
            <person name="Williams K.H."/>
            <person name="Hubbard S.S."/>
            <person name="Banfield J.F."/>
        </authorList>
    </citation>
    <scope>NUCLEOTIDE SEQUENCE [LARGE SCALE GENOMIC DNA]</scope>
</reference>
<gene>
    <name evidence="4" type="ORF">A2W41_03400</name>
</gene>
<sequence>MKAIILAAGKGTRMRPLSDTCPKPLLKVGGRPLLYHIVQALPAEVDELVIVTGYLGEQIRSHCGDQYLGRKIHYMHQEKQLGNYHALKLAKSHILDGERFFVFYADDLHGADGIKACLDYPRAMTVTTVEDPRRFGVVQLNEDGTLRRIVEKPKNPMSNLVSPGVFLFDHHIFEYEADLDVKGEYFLTTAVQKMIRDYPIYTVHSDFWFPIAYPEDLSRAERMLKEMSVAGQV</sequence>
<evidence type="ECO:0000313" key="4">
    <source>
        <dbReference type="EMBL" id="OGZ42405.1"/>
    </source>
</evidence>
<dbReference type="EMBL" id="MHNI01000018">
    <property type="protein sequence ID" value="OGZ42405.1"/>
    <property type="molecule type" value="Genomic_DNA"/>
</dbReference>
<protein>
    <recommendedName>
        <fullName evidence="3">Nucleotidyl transferase domain-containing protein</fullName>
    </recommendedName>
</protein>
<name>A0A1G2FWF2_9BACT</name>
<comment type="caution">
    <text evidence="4">The sequence shown here is derived from an EMBL/GenBank/DDBJ whole genome shotgun (WGS) entry which is preliminary data.</text>
</comment>
<dbReference type="SUPFAM" id="SSF53448">
    <property type="entry name" value="Nucleotide-diphospho-sugar transferases"/>
    <property type="match status" value="1"/>
</dbReference>
<dbReference type="GO" id="GO:0016779">
    <property type="term" value="F:nucleotidyltransferase activity"/>
    <property type="evidence" value="ECO:0007669"/>
    <property type="project" value="UniProtKB-KW"/>
</dbReference>
<proteinExistence type="predicted"/>
<dbReference type="PANTHER" id="PTHR43584:SF8">
    <property type="entry name" value="N-ACETYLMURAMATE ALPHA-1-PHOSPHATE URIDYLYLTRANSFERASE"/>
    <property type="match status" value="1"/>
</dbReference>